<dbReference type="AlphaFoldDB" id="U6JT34"/>
<dbReference type="RefSeq" id="XP_013350503.1">
    <property type="nucleotide sequence ID" value="XM_013495049.1"/>
</dbReference>
<reference evidence="3" key="1">
    <citation type="submission" date="2013-10" db="EMBL/GenBank/DDBJ databases">
        <title>Genomic analysis of the causative agents of coccidiosis in chickens.</title>
        <authorList>
            <person name="Reid A.J."/>
            <person name="Blake D."/>
            <person name="Billington K."/>
            <person name="Browne H."/>
            <person name="Dunn M."/>
            <person name="Hung S."/>
            <person name="Kawahara F."/>
            <person name="Miranda-Saavedra D."/>
            <person name="Mourier T."/>
            <person name="Nagra H."/>
            <person name="Otto T.D."/>
            <person name="Rawlings N."/>
            <person name="Sanchez A."/>
            <person name="Sanders M."/>
            <person name="Subramaniam C."/>
            <person name="Tay Y."/>
            <person name="Dear P."/>
            <person name="Doerig C."/>
            <person name="Gruber A."/>
            <person name="Parkinson J."/>
            <person name="Shirley M."/>
            <person name="Wan K.L."/>
            <person name="Berriman M."/>
            <person name="Tomley F."/>
            <person name="Pain A."/>
        </authorList>
    </citation>
    <scope>NUCLEOTIDE SEQUENCE [LARGE SCALE GENOMIC DNA]</scope>
    <source>
        <strain evidence="3">Houghton</strain>
    </source>
</reference>
<feature type="compositionally biased region" description="Low complexity" evidence="1">
    <location>
        <begin position="88"/>
        <end position="98"/>
    </location>
</feature>
<proteinExistence type="predicted"/>
<feature type="compositionally biased region" description="Low complexity" evidence="1">
    <location>
        <begin position="41"/>
        <end position="51"/>
    </location>
</feature>
<organism evidence="3 4">
    <name type="scientific">Eimeria mitis</name>
    <dbReference type="NCBI Taxonomy" id="44415"/>
    <lineage>
        <taxon>Eukaryota</taxon>
        <taxon>Sar</taxon>
        <taxon>Alveolata</taxon>
        <taxon>Apicomplexa</taxon>
        <taxon>Conoidasida</taxon>
        <taxon>Coccidia</taxon>
        <taxon>Eucoccidiorida</taxon>
        <taxon>Eimeriorina</taxon>
        <taxon>Eimeriidae</taxon>
        <taxon>Eimeria</taxon>
    </lineage>
</organism>
<accession>U6JT34</accession>
<protein>
    <submittedName>
        <fullName evidence="3">Uncharacterized protein</fullName>
    </submittedName>
</protein>
<feature type="chain" id="PRO_5004672093" evidence="2">
    <location>
        <begin position="24"/>
        <end position="209"/>
    </location>
</feature>
<evidence type="ECO:0000256" key="2">
    <source>
        <dbReference type="SAM" id="SignalP"/>
    </source>
</evidence>
<dbReference type="EMBL" id="HG680487">
    <property type="protein sequence ID" value="CDJ27926.1"/>
    <property type="molecule type" value="Genomic_DNA"/>
</dbReference>
<reference evidence="3" key="2">
    <citation type="submission" date="2013-10" db="EMBL/GenBank/DDBJ databases">
        <authorList>
            <person name="Aslett M."/>
        </authorList>
    </citation>
    <scope>NUCLEOTIDE SEQUENCE [LARGE SCALE GENOMIC DNA]</scope>
    <source>
        <strain evidence="3">Houghton</strain>
    </source>
</reference>
<dbReference type="VEuPathDB" id="ToxoDB:EMH_0012360"/>
<evidence type="ECO:0000256" key="1">
    <source>
        <dbReference type="SAM" id="MobiDB-lite"/>
    </source>
</evidence>
<feature type="compositionally biased region" description="Gly residues" evidence="1">
    <location>
        <begin position="64"/>
        <end position="73"/>
    </location>
</feature>
<sequence length="209" mass="22340">MKLSSLRCSLLLGLLCLAAAVAARDTPNGVGSTAAAAAESQLQQEESSAAAVETGASALLQGDNGEGSSGASGGDRPRKRQRGGGEGAAASSEDGPSAETKRKYDEVLEELQNDPRYIRARDRNNQLAEQRRKRVDAWMRGRAQQGPATPSADQQAERERRTKYDKVVGELQQNPKFQRARERLSGSSGEEAAGSSQASKDTKPHNFTR</sequence>
<keyword evidence="4" id="KW-1185">Reference proteome</keyword>
<feature type="compositionally biased region" description="Low complexity" evidence="1">
    <location>
        <begin position="185"/>
        <end position="196"/>
    </location>
</feature>
<feature type="region of interest" description="Disordered" evidence="1">
    <location>
        <begin position="41"/>
        <end position="209"/>
    </location>
</feature>
<name>U6JT34_9EIME</name>
<feature type="compositionally biased region" description="Basic and acidic residues" evidence="1">
    <location>
        <begin position="155"/>
        <end position="168"/>
    </location>
</feature>
<feature type="compositionally biased region" description="Basic and acidic residues" evidence="1">
    <location>
        <begin position="200"/>
        <end position="209"/>
    </location>
</feature>
<dbReference type="GeneID" id="25376199"/>
<keyword evidence="2" id="KW-0732">Signal</keyword>
<feature type="signal peptide" evidence="2">
    <location>
        <begin position="1"/>
        <end position="23"/>
    </location>
</feature>
<dbReference type="Proteomes" id="UP000030744">
    <property type="component" value="Unassembled WGS sequence"/>
</dbReference>
<dbReference type="OrthoDB" id="10532459at2759"/>
<evidence type="ECO:0000313" key="3">
    <source>
        <dbReference type="EMBL" id="CDJ27926.1"/>
    </source>
</evidence>
<evidence type="ECO:0000313" key="4">
    <source>
        <dbReference type="Proteomes" id="UP000030744"/>
    </source>
</evidence>
<gene>
    <name evidence="3" type="ORF">EMH_0012360</name>
</gene>